<protein>
    <submittedName>
        <fullName evidence="3">Phosphotransferase enzyme family protein</fullName>
    </submittedName>
</protein>
<dbReference type="Gene3D" id="3.90.1200.10">
    <property type="match status" value="1"/>
</dbReference>
<accession>A0ABV5KUR4</accession>
<dbReference type="EMBL" id="JBHMDO010000038">
    <property type="protein sequence ID" value="MFB9328966.1"/>
    <property type="molecule type" value="Genomic_DNA"/>
</dbReference>
<comment type="caution">
    <text evidence="3">The sequence shown here is derived from an EMBL/GenBank/DDBJ whole genome shotgun (WGS) entry which is preliminary data.</text>
</comment>
<keyword evidence="4" id="KW-1185">Reference proteome</keyword>
<organism evidence="3 4">
    <name type="scientific">Paenibacillus aurantiacus</name>
    <dbReference type="NCBI Taxonomy" id="1936118"/>
    <lineage>
        <taxon>Bacteria</taxon>
        <taxon>Bacillati</taxon>
        <taxon>Bacillota</taxon>
        <taxon>Bacilli</taxon>
        <taxon>Bacillales</taxon>
        <taxon>Paenibacillaceae</taxon>
        <taxon>Paenibacillus</taxon>
    </lineage>
</organism>
<reference evidence="3 4" key="1">
    <citation type="submission" date="2024-09" db="EMBL/GenBank/DDBJ databases">
        <authorList>
            <person name="Sun Q."/>
            <person name="Mori K."/>
        </authorList>
    </citation>
    <scope>NUCLEOTIDE SEQUENCE [LARGE SCALE GENOMIC DNA]</scope>
    <source>
        <strain evidence="3 4">TISTR 2452</strain>
    </source>
</reference>
<dbReference type="PANTHER" id="PTHR21064:SF6">
    <property type="entry name" value="AMINOGLYCOSIDE PHOSPHOTRANSFERASE DOMAIN-CONTAINING PROTEIN"/>
    <property type="match status" value="1"/>
</dbReference>
<gene>
    <name evidence="3" type="ORF">ACFFSY_23780</name>
</gene>
<dbReference type="Gene3D" id="3.30.200.20">
    <property type="entry name" value="Phosphorylase Kinase, domain 1"/>
    <property type="match status" value="1"/>
</dbReference>
<dbReference type="Proteomes" id="UP001589747">
    <property type="component" value="Unassembled WGS sequence"/>
</dbReference>
<dbReference type="InterPro" id="IPR050249">
    <property type="entry name" value="Pseudomonas-type_ThrB"/>
</dbReference>
<dbReference type="PANTHER" id="PTHR21064">
    <property type="entry name" value="AMINOGLYCOSIDE PHOSPHOTRANSFERASE DOMAIN-CONTAINING PROTEIN-RELATED"/>
    <property type="match status" value="1"/>
</dbReference>
<comment type="similarity">
    <text evidence="1">Belongs to the pseudomonas-type ThrB family.</text>
</comment>
<dbReference type="Pfam" id="PF01636">
    <property type="entry name" value="APH"/>
    <property type="match status" value="1"/>
</dbReference>
<feature type="domain" description="Aminoglycoside phosphotransferase" evidence="2">
    <location>
        <begin position="46"/>
        <end position="270"/>
    </location>
</feature>
<proteinExistence type="inferred from homology"/>
<evidence type="ECO:0000259" key="2">
    <source>
        <dbReference type="Pfam" id="PF01636"/>
    </source>
</evidence>
<evidence type="ECO:0000256" key="1">
    <source>
        <dbReference type="ARBA" id="ARBA00038240"/>
    </source>
</evidence>
<evidence type="ECO:0000313" key="4">
    <source>
        <dbReference type="Proteomes" id="UP001589747"/>
    </source>
</evidence>
<sequence length="334" mass="38141">MNSGFRIETDADRRQTLKEAKRAALHALRRYDIDWTGLRFIQVSEHVTFRIEANEGQSYLLRIHPDNKPRQEIASELEWLTALSTKGLVVPETVVNDDGETITDCEAGGGQRYFATVLTWIEGERPERGALTEEGIRHWGVLMANLHEASADFSPSAHFARPTWGLESFRRDWAHLRRHHQPFISDEAMELYALAADKVERALAALSPHERNHGMIHADLHMGNVVFRDGIPYPIDFGRCGYGYHLYDMAQSIMGLTPEQRAWFMEGYERVRQLEGAAISQLECFFIMAIIEAYSFHAENPLETEGLIEEQPYAQALLRAYVNGAPFLFETIAY</sequence>
<dbReference type="InterPro" id="IPR002575">
    <property type="entry name" value="Aminoglycoside_PTrfase"/>
</dbReference>
<dbReference type="InterPro" id="IPR011009">
    <property type="entry name" value="Kinase-like_dom_sf"/>
</dbReference>
<dbReference type="SUPFAM" id="SSF56112">
    <property type="entry name" value="Protein kinase-like (PK-like)"/>
    <property type="match status" value="1"/>
</dbReference>
<evidence type="ECO:0000313" key="3">
    <source>
        <dbReference type="EMBL" id="MFB9328966.1"/>
    </source>
</evidence>
<name>A0ABV5KUR4_9BACL</name>
<dbReference type="RefSeq" id="WP_377498781.1">
    <property type="nucleotide sequence ID" value="NZ_JBHMDO010000038.1"/>
</dbReference>